<feature type="signal peptide" evidence="3">
    <location>
        <begin position="1"/>
        <end position="26"/>
    </location>
</feature>
<accession>A0A409VJW9</accession>
<sequence length="419" mass="44354">MMVSTPQTHLLLLLTCILLYSPCILAATVGVDDTDPAFNYVPPSSWEDVDGSMFDYGGSHKLTEDPAAYAEITYSFTSFSFISAMYPYQIAVIIFVDDATEPVYIDLQDYNVPDTGSGPGTVPHQVLYTSPEMEYGQHTLRIAVPDDEPYAVVDGFEVPDDPGTAAPSSATVTPSTFSSIPVDSSSSLTPQPSPSSSLDSSTLSSTTSTETSQTTSPPPTPSSTDSSRNNRDGSLISAERKANRLRLALAIVGTILGVALIALIWWWIRRRAKREAMSSRSQMSHYPPPTPDTVPPFGRNASSPSSSDARSDTGILQDGRATTVVGGASTMAGLDGRASTTGASDRPGPSAYRSPMTDTDATLTPMLSPLVGFGSSRTGKVPSAWKGQSNATYYKDGTSSVSSPPGYQSARYGDGLDDD</sequence>
<feature type="region of interest" description="Disordered" evidence="1">
    <location>
        <begin position="152"/>
        <end position="232"/>
    </location>
</feature>
<evidence type="ECO:0000256" key="2">
    <source>
        <dbReference type="SAM" id="Phobius"/>
    </source>
</evidence>
<keyword evidence="2" id="KW-1133">Transmembrane helix</keyword>
<evidence type="ECO:0000256" key="3">
    <source>
        <dbReference type="SAM" id="SignalP"/>
    </source>
</evidence>
<keyword evidence="2" id="KW-0812">Transmembrane</keyword>
<evidence type="ECO:0000313" key="4">
    <source>
        <dbReference type="EMBL" id="PPQ66517.1"/>
    </source>
</evidence>
<comment type="caution">
    <text evidence="4">The sequence shown here is derived from an EMBL/GenBank/DDBJ whole genome shotgun (WGS) entry which is preliminary data.</text>
</comment>
<dbReference type="Proteomes" id="UP000284842">
    <property type="component" value="Unassembled WGS sequence"/>
</dbReference>
<protein>
    <recommendedName>
        <fullName evidence="6">Mid2 domain-containing protein</fullName>
    </recommendedName>
</protein>
<dbReference type="OrthoDB" id="3234968at2759"/>
<reference evidence="4 5" key="1">
    <citation type="journal article" date="2018" name="Evol. Lett.">
        <title>Horizontal gene cluster transfer increased hallucinogenic mushroom diversity.</title>
        <authorList>
            <person name="Reynolds H.T."/>
            <person name="Vijayakumar V."/>
            <person name="Gluck-Thaler E."/>
            <person name="Korotkin H.B."/>
            <person name="Matheny P.B."/>
            <person name="Slot J.C."/>
        </authorList>
    </citation>
    <scope>NUCLEOTIDE SEQUENCE [LARGE SCALE GENOMIC DNA]</scope>
    <source>
        <strain evidence="4 5">2629</strain>
    </source>
</reference>
<dbReference type="Gene3D" id="2.60.120.260">
    <property type="entry name" value="Galactose-binding domain-like"/>
    <property type="match status" value="1"/>
</dbReference>
<feature type="compositionally biased region" description="Polar residues" evidence="1">
    <location>
        <begin position="386"/>
        <end position="406"/>
    </location>
</feature>
<feature type="compositionally biased region" description="Polar residues" evidence="1">
    <location>
        <begin position="166"/>
        <end position="182"/>
    </location>
</feature>
<feature type="compositionally biased region" description="Low complexity" evidence="1">
    <location>
        <begin position="183"/>
        <end position="215"/>
    </location>
</feature>
<organism evidence="4 5">
    <name type="scientific">Panaeolus cyanescens</name>
    <dbReference type="NCBI Taxonomy" id="181874"/>
    <lineage>
        <taxon>Eukaryota</taxon>
        <taxon>Fungi</taxon>
        <taxon>Dikarya</taxon>
        <taxon>Basidiomycota</taxon>
        <taxon>Agaricomycotina</taxon>
        <taxon>Agaricomycetes</taxon>
        <taxon>Agaricomycetidae</taxon>
        <taxon>Agaricales</taxon>
        <taxon>Agaricineae</taxon>
        <taxon>Galeropsidaceae</taxon>
        <taxon>Panaeolus</taxon>
    </lineage>
</organism>
<feature type="region of interest" description="Disordered" evidence="1">
    <location>
        <begin position="278"/>
        <end position="362"/>
    </location>
</feature>
<proteinExistence type="predicted"/>
<dbReference type="AlphaFoldDB" id="A0A409VJW9"/>
<feature type="region of interest" description="Disordered" evidence="1">
    <location>
        <begin position="374"/>
        <end position="419"/>
    </location>
</feature>
<name>A0A409VJW9_9AGAR</name>
<evidence type="ECO:0000313" key="5">
    <source>
        <dbReference type="Proteomes" id="UP000284842"/>
    </source>
</evidence>
<feature type="chain" id="PRO_5019212652" description="Mid2 domain-containing protein" evidence="3">
    <location>
        <begin position="27"/>
        <end position="419"/>
    </location>
</feature>
<evidence type="ECO:0000256" key="1">
    <source>
        <dbReference type="SAM" id="MobiDB-lite"/>
    </source>
</evidence>
<evidence type="ECO:0008006" key="6">
    <source>
        <dbReference type="Google" id="ProtNLM"/>
    </source>
</evidence>
<feature type="transmembrane region" description="Helical" evidence="2">
    <location>
        <begin position="247"/>
        <end position="268"/>
    </location>
</feature>
<dbReference type="InParanoid" id="A0A409VJW9"/>
<keyword evidence="5" id="KW-1185">Reference proteome</keyword>
<keyword evidence="3" id="KW-0732">Signal</keyword>
<dbReference type="EMBL" id="NHTK01006041">
    <property type="protein sequence ID" value="PPQ66517.1"/>
    <property type="molecule type" value="Genomic_DNA"/>
</dbReference>
<gene>
    <name evidence="4" type="ORF">CVT24_007066</name>
</gene>
<keyword evidence="2" id="KW-0472">Membrane</keyword>
<dbReference type="STRING" id="181874.A0A409VJW9"/>